<evidence type="ECO:0000313" key="2">
    <source>
        <dbReference type="Proteomes" id="UP000031561"/>
    </source>
</evidence>
<dbReference type="InterPro" id="IPR001343">
    <property type="entry name" value="Hemolysn_Ca-bd"/>
</dbReference>
<accession>A0ABD4T095</accession>
<comment type="caution">
    <text evidence="1">The sequence shown here is derived from an EMBL/GenBank/DDBJ whole genome shotgun (WGS) entry which is preliminary data.</text>
</comment>
<name>A0ABD4T095_9CYAN</name>
<dbReference type="Proteomes" id="UP000031561">
    <property type="component" value="Unassembled WGS sequence"/>
</dbReference>
<dbReference type="EMBL" id="JTHE03000028">
    <property type="protein sequence ID" value="MCM1982038.1"/>
    <property type="molecule type" value="Genomic_DNA"/>
</dbReference>
<evidence type="ECO:0000313" key="1">
    <source>
        <dbReference type="EMBL" id="MCM1982038.1"/>
    </source>
</evidence>
<dbReference type="PRINTS" id="PR00313">
    <property type="entry name" value="CABNDNGRPT"/>
</dbReference>
<dbReference type="PROSITE" id="PS00330">
    <property type="entry name" value="HEMOLYSIN_CALCIUM"/>
    <property type="match status" value="2"/>
</dbReference>
<protein>
    <recommendedName>
        <fullName evidence="3">Calcium-binding protein</fullName>
    </recommendedName>
</protein>
<dbReference type="Gene3D" id="2.150.10.10">
    <property type="entry name" value="Serralysin-like metalloprotease, C-terminal"/>
    <property type="match status" value="1"/>
</dbReference>
<dbReference type="InterPro" id="IPR018511">
    <property type="entry name" value="Hemolysin-typ_Ca-bd_CS"/>
</dbReference>
<dbReference type="SUPFAM" id="SSF51120">
    <property type="entry name" value="beta-Roll"/>
    <property type="match status" value="1"/>
</dbReference>
<sequence>MSAEIIQDLMADKGFGGLGQQVLGRRGMKQFDSKLEGDFLIGEQQEVWMNHLETSNPGEYSKSLKADLPKGNDFGLGKERMDQDSHVDLLETHNEKEIWKEKKQRTQILPADQKIKGLTQQELADLWWSIVFSTPLGDVPFFSTGDLQDPRGRRGTLESHEKFQARSPQGVYFLGGLFGSESVERTIVAQPNSVYFAPFINTAFDNTTDDTSTSPSNEFPGGYALTPKHAEDLKTSGITPRKFVTPEEVYNSGLEYLSSTFLPEDQFLFVNGKDFTPANIEDYRQETDDVGYDLLPRHTGELSGSKFLADPDLILNPEASDTNTDPYKFPELLSLNPNYENLVVPFVQTGYYFGLKLASSSQIVQFGGGLPAKGFEQNITYNLLNPIEGNNKSNHLRGTSKGDYLDGKNGNDKLFGKDGDDLLVGGNGRDCLNGGRGDDELWGDKGLDKFIFNRGFGKDTIFDLETNELIYINGFNESPEVAELPLESGVLATQIKFNEQDVLTLVGVEPEAISINLDKNIIKAIGNI</sequence>
<gene>
    <name evidence="1" type="ORF">QQ91_0004225</name>
</gene>
<dbReference type="InterPro" id="IPR011049">
    <property type="entry name" value="Serralysin-like_metalloprot_C"/>
</dbReference>
<evidence type="ECO:0008006" key="3">
    <source>
        <dbReference type="Google" id="ProtNLM"/>
    </source>
</evidence>
<dbReference type="AlphaFoldDB" id="A0ABD4T095"/>
<keyword evidence="2" id="KW-1185">Reference proteome</keyword>
<organism evidence="1 2">
    <name type="scientific">Lyngbya confervoides BDU141951</name>
    <dbReference type="NCBI Taxonomy" id="1574623"/>
    <lineage>
        <taxon>Bacteria</taxon>
        <taxon>Bacillati</taxon>
        <taxon>Cyanobacteriota</taxon>
        <taxon>Cyanophyceae</taxon>
        <taxon>Oscillatoriophycideae</taxon>
        <taxon>Oscillatoriales</taxon>
        <taxon>Microcoleaceae</taxon>
        <taxon>Lyngbya</taxon>
    </lineage>
</organism>
<proteinExistence type="predicted"/>
<reference evidence="1 2" key="1">
    <citation type="journal article" date="2015" name="Genome Announc.">
        <title>Draft Genome Sequence of Filamentous Marine Cyanobacterium Lyngbya confervoides Strain BDU141951.</title>
        <authorList>
            <person name="Chandrababunaidu M.M."/>
            <person name="Sen D."/>
            <person name="Tripathy S."/>
        </authorList>
    </citation>
    <scope>NUCLEOTIDE SEQUENCE [LARGE SCALE GENOMIC DNA]</scope>
    <source>
        <strain evidence="1 2">BDU141951</strain>
    </source>
</reference>
<dbReference type="RefSeq" id="WP_166280434.1">
    <property type="nucleotide sequence ID" value="NZ_JTHE03000028.1"/>
</dbReference>
<dbReference type="Pfam" id="PF00353">
    <property type="entry name" value="HemolysinCabind"/>
    <property type="match status" value="1"/>
</dbReference>